<protein>
    <submittedName>
        <fullName evidence="1">Glycosyltransferase</fullName>
    </submittedName>
</protein>
<evidence type="ECO:0000313" key="2">
    <source>
        <dbReference type="Proteomes" id="UP000280346"/>
    </source>
</evidence>
<proteinExistence type="predicted"/>
<gene>
    <name evidence="1" type="ORF">EJ913_21170</name>
</gene>
<organism evidence="1 2">
    <name type="scientific">Azospirillum doebereinerae</name>
    <dbReference type="NCBI Taxonomy" id="92933"/>
    <lineage>
        <taxon>Bacteria</taxon>
        <taxon>Pseudomonadati</taxon>
        <taxon>Pseudomonadota</taxon>
        <taxon>Alphaproteobacteria</taxon>
        <taxon>Rhodospirillales</taxon>
        <taxon>Azospirillaceae</taxon>
        <taxon>Azospirillum</taxon>
    </lineage>
</organism>
<evidence type="ECO:0000313" key="1">
    <source>
        <dbReference type="EMBL" id="RUQ67188.1"/>
    </source>
</evidence>
<comment type="caution">
    <text evidence="1">The sequence shown here is derived from an EMBL/GenBank/DDBJ whole genome shotgun (WGS) entry which is preliminary data.</text>
</comment>
<dbReference type="Gene3D" id="3.90.550.10">
    <property type="entry name" value="Spore Coat Polysaccharide Biosynthesis Protein SpsA, Chain A"/>
    <property type="match status" value="1"/>
</dbReference>
<dbReference type="AlphaFoldDB" id="A0A3S0WK23"/>
<reference evidence="1 2" key="1">
    <citation type="submission" date="2018-12" db="EMBL/GenBank/DDBJ databases">
        <authorList>
            <person name="Yang Y."/>
        </authorList>
    </citation>
    <scope>NUCLEOTIDE SEQUENCE [LARGE SCALE GENOMIC DNA]</scope>
    <source>
        <strain evidence="1 2">GSF71</strain>
    </source>
</reference>
<keyword evidence="2" id="KW-1185">Reference proteome</keyword>
<name>A0A3S0WK23_9PROT</name>
<dbReference type="OrthoDB" id="9794124at2"/>
<dbReference type="EMBL" id="RZIJ01000018">
    <property type="protein sequence ID" value="RUQ67188.1"/>
    <property type="molecule type" value="Genomic_DNA"/>
</dbReference>
<dbReference type="InterPro" id="IPR029044">
    <property type="entry name" value="Nucleotide-diphossugar_trans"/>
</dbReference>
<dbReference type="SUPFAM" id="SSF53448">
    <property type="entry name" value="Nucleotide-diphospho-sugar transferases"/>
    <property type="match status" value="1"/>
</dbReference>
<dbReference type="GO" id="GO:0016740">
    <property type="term" value="F:transferase activity"/>
    <property type="evidence" value="ECO:0007669"/>
    <property type="project" value="UniProtKB-KW"/>
</dbReference>
<dbReference type="Proteomes" id="UP000280346">
    <property type="component" value="Unassembled WGS sequence"/>
</dbReference>
<dbReference type="RefSeq" id="WP_127001581.1">
    <property type="nucleotide sequence ID" value="NZ_CP173190.1"/>
</dbReference>
<accession>A0A3S0WK23</accession>
<keyword evidence="1" id="KW-0808">Transferase</keyword>
<sequence length="270" mass="29868">MTPPEAARGGLAILTVTRNDRTGLMATRGTLRAQTEQDFTWVVVDGASTDGTAEWLRDHGDEMGWWRSAPDTGPFDAMNHALDAARTLGCEHALFLNAGDRLAGPDSAALLRDAVRLHPDATLLYGDALERLGDERILLKPSRSHRWAALGMFTHHQAMLYRIAALTGLRFDDRYAIAADYAFTLAAMGRGAAVHLPFAICVFAPNGLSQRNPAQGRREQSLIRRELLGHGPLRETLLQTAQRSATALRRHFPAAYAKWRFRRAETLFLS</sequence>